<dbReference type="GO" id="GO:0004177">
    <property type="term" value="F:aminopeptidase activity"/>
    <property type="evidence" value="ECO:0007669"/>
    <property type="project" value="UniProtKB-UniRule"/>
</dbReference>
<evidence type="ECO:0000256" key="5">
    <source>
        <dbReference type="ARBA" id="ARBA00022801"/>
    </source>
</evidence>
<feature type="binding site" evidence="8">
    <location>
        <position position="204"/>
    </location>
    <ligand>
        <name>Zn(2+)</name>
        <dbReference type="ChEBI" id="CHEBI:29105"/>
        <label>2</label>
    </ligand>
</feature>
<dbReference type="RefSeq" id="WP_145444374.1">
    <property type="nucleotide sequence ID" value="NZ_CP036280.1"/>
</dbReference>
<feature type="binding site" evidence="8">
    <location>
        <position position="345"/>
    </location>
    <ligand>
        <name>Zn(2+)</name>
        <dbReference type="ChEBI" id="CHEBI:29105"/>
        <label>2</label>
    </ligand>
</feature>
<keyword evidence="4 8" id="KW-0479">Metal-binding</keyword>
<dbReference type="Gene3D" id="3.40.630.10">
    <property type="entry name" value="Zn peptidases"/>
    <property type="match status" value="1"/>
</dbReference>
<dbReference type="AlphaFoldDB" id="A0A518BTP0"/>
<dbReference type="Pfam" id="PF05343">
    <property type="entry name" value="Peptidase_M42"/>
    <property type="match status" value="1"/>
</dbReference>
<gene>
    <name evidence="10" type="primary">ysdC</name>
    <name evidence="10" type="ORF">Pan265_01640</name>
</gene>
<dbReference type="EMBL" id="CP036280">
    <property type="protein sequence ID" value="QDU70338.1"/>
    <property type="molecule type" value="Genomic_DNA"/>
</dbReference>
<dbReference type="PANTHER" id="PTHR32481">
    <property type="entry name" value="AMINOPEPTIDASE"/>
    <property type="match status" value="1"/>
</dbReference>
<feature type="region of interest" description="Disordered" evidence="9">
    <location>
        <begin position="54"/>
        <end position="79"/>
    </location>
</feature>
<evidence type="ECO:0000256" key="1">
    <source>
        <dbReference type="ARBA" id="ARBA00006272"/>
    </source>
</evidence>
<evidence type="ECO:0000256" key="4">
    <source>
        <dbReference type="ARBA" id="ARBA00022723"/>
    </source>
</evidence>
<feature type="binding site" evidence="8">
    <location>
        <position position="257"/>
    </location>
    <ligand>
        <name>Zn(2+)</name>
        <dbReference type="ChEBI" id="CHEBI:29105"/>
        <label>1</label>
    </ligand>
</feature>
<evidence type="ECO:0000313" key="10">
    <source>
        <dbReference type="EMBL" id="QDU70338.1"/>
    </source>
</evidence>
<dbReference type="KEGG" id="mcad:Pan265_01640"/>
<feature type="binding site" evidence="8">
    <location>
        <position position="88"/>
    </location>
    <ligand>
        <name>Zn(2+)</name>
        <dbReference type="ChEBI" id="CHEBI:29105"/>
        <label>1</label>
    </ligand>
</feature>
<dbReference type="GO" id="GO:0006508">
    <property type="term" value="P:proteolysis"/>
    <property type="evidence" value="ECO:0007669"/>
    <property type="project" value="UniProtKB-KW"/>
</dbReference>
<dbReference type="Proteomes" id="UP000320386">
    <property type="component" value="Chromosome"/>
</dbReference>
<feature type="active site" description="Proton acceptor" evidence="7">
    <location>
        <position position="234"/>
    </location>
</feature>
<dbReference type="InterPro" id="IPR051464">
    <property type="entry name" value="Peptidase_M42_aminopept"/>
</dbReference>
<dbReference type="InterPro" id="IPR023367">
    <property type="entry name" value="Peptidase_M42_dom2"/>
</dbReference>
<evidence type="ECO:0000256" key="8">
    <source>
        <dbReference type="PIRSR" id="PIRSR001123-2"/>
    </source>
</evidence>
<dbReference type="GO" id="GO:0046872">
    <property type="term" value="F:metal ion binding"/>
    <property type="evidence" value="ECO:0007669"/>
    <property type="project" value="UniProtKB-UniRule"/>
</dbReference>
<evidence type="ECO:0000256" key="6">
    <source>
        <dbReference type="PIRNR" id="PIRNR001123"/>
    </source>
</evidence>
<keyword evidence="5 10" id="KW-0378">Hydrolase</keyword>
<comment type="similarity">
    <text evidence="1 6">Belongs to the peptidase M42 family.</text>
</comment>
<proteinExistence type="inferred from homology"/>
<dbReference type="SUPFAM" id="SSF53187">
    <property type="entry name" value="Zn-dependent exopeptidases"/>
    <property type="match status" value="1"/>
</dbReference>
<protein>
    <submittedName>
        <fullName evidence="10">Aminopeptidase YsdC</fullName>
        <ecNumber evidence="10">3.4.11.-</ecNumber>
    </submittedName>
</protein>
<dbReference type="PANTHER" id="PTHR32481:SF7">
    <property type="entry name" value="AMINOPEPTIDASE YHFE-RELATED"/>
    <property type="match status" value="1"/>
</dbReference>
<organism evidence="10 11">
    <name type="scientific">Mucisphaera calidilacus</name>
    <dbReference type="NCBI Taxonomy" id="2527982"/>
    <lineage>
        <taxon>Bacteria</taxon>
        <taxon>Pseudomonadati</taxon>
        <taxon>Planctomycetota</taxon>
        <taxon>Phycisphaerae</taxon>
        <taxon>Phycisphaerales</taxon>
        <taxon>Phycisphaeraceae</taxon>
        <taxon>Mucisphaera</taxon>
    </lineage>
</organism>
<name>A0A518BTP0_9BACT</name>
<dbReference type="OrthoDB" id="9772053at2"/>
<dbReference type="Gene3D" id="2.40.30.40">
    <property type="entry name" value="Peptidase M42, domain 2"/>
    <property type="match status" value="1"/>
</dbReference>
<dbReference type="EC" id="3.4.11.-" evidence="10"/>
<sequence length="370" mass="40260">MARKPRRTQPQVPELLAQLVTTPGVPGREHRVRDLISDHVTELADEITTDKLGSLIVTQKPRPKTQSKTSRRSSNADARPARIMVAAHMDQIGFIVKHIDTNGFLRLTNVGGFDTRNLFARLVRVCPDVRDPDKDLPGVLNPGGKPVHIASPEDRKKVPEIEDLTIDLGLPAKEVHKQVSVGDMVVLDAQPQAIGDTIVSQCLDNRVACYIAIEALRQLKHHDAEISIVFTVQEEVGLRGAGPAAYGLQPDVGIALDTTLCCDTPGVPDTERVTQQGQGIGLNVMDGAAITDLDLYEQIEKLAKKRRIKAQRTLLHKGGTDAGTIQRAGAGIPVMTLLTPTRYIHTVTEMVHQDDLKAAISLLAAYLETA</sequence>
<keyword evidence="3" id="KW-0645">Protease</keyword>
<evidence type="ECO:0000256" key="9">
    <source>
        <dbReference type="SAM" id="MobiDB-lite"/>
    </source>
</evidence>
<comment type="cofactor">
    <cofactor evidence="8">
        <name>a divalent metal cation</name>
        <dbReference type="ChEBI" id="CHEBI:60240"/>
    </cofactor>
    <text evidence="8">Binds 2 divalent metal cations per subunit.</text>
</comment>
<dbReference type="SUPFAM" id="SSF101821">
    <property type="entry name" value="Aminopeptidase/glucanase lid domain"/>
    <property type="match status" value="1"/>
</dbReference>
<feature type="compositionally biased region" description="Basic residues" evidence="9">
    <location>
        <begin position="61"/>
        <end position="71"/>
    </location>
</feature>
<evidence type="ECO:0000256" key="3">
    <source>
        <dbReference type="ARBA" id="ARBA00022670"/>
    </source>
</evidence>
<keyword evidence="2 10" id="KW-0031">Aminopeptidase</keyword>
<reference evidence="10 11" key="1">
    <citation type="submission" date="2019-02" db="EMBL/GenBank/DDBJ databases">
        <title>Deep-cultivation of Planctomycetes and their phenomic and genomic characterization uncovers novel biology.</title>
        <authorList>
            <person name="Wiegand S."/>
            <person name="Jogler M."/>
            <person name="Boedeker C."/>
            <person name="Pinto D."/>
            <person name="Vollmers J."/>
            <person name="Rivas-Marin E."/>
            <person name="Kohn T."/>
            <person name="Peeters S.H."/>
            <person name="Heuer A."/>
            <person name="Rast P."/>
            <person name="Oberbeckmann S."/>
            <person name="Bunk B."/>
            <person name="Jeske O."/>
            <person name="Meyerdierks A."/>
            <person name="Storesund J.E."/>
            <person name="Kallscheuer N."/>
            <person name="Luecker S."/>
            <person name="Lage O.M."/>
            <person name="Pohl T."/>
            <person name="Merkel B.J."/>
            <person name="Hornburger P."/>
            <person name="Mueller R.-W."/>
            <person name="Bruemmer F."/>
            <person name="Labrenz M."/>
            <person name="Spormann A.M."/>
            <person name="Op den Camp H."/>
            <person name="Overmann J."/>
            <person name="Amann R."/>
            <person name="Jetten M.S.M."/>
            <person name="Mascher T."/>
            <person name="Medema M.H."/>
            <person name="Devos D.P."/>
            <person name="Kaster A.-K."/>
            <person name="Ovreas L."/>
            <person name="Rohde M."/>
            <person name="Galperin M.Y."/>
            <person name="Jogler C."/>
        </authorList>
    </citation>
    <scope>NUCLEOTIDE SEQUENCE [LARGE SCALE GENOMIC DNA]</scope>
    <source>
        <strain evidence="10 11">Pan265</strain>
    </source>
</reference>
<keyword evidence="11" id="KW-1185">Reference proteome</keyword>
<evidence type="ECO:0000313" key="11">
    <source>
        <dbReference type="Proteomes" id="UP000320386"/>
    </source>
</evidence>
<feature type="binding site" evidence="8">
    <location>
        <position position="204"/>
    </location>
    <ligand>
        <name>Zn(2+)</name>
        <dbReference type="ChEBI" id="CHEBI:29105"/>
        <label>1</label>
    </ligand>
</feature>
<dbReference type="InterPro" id="IPR008007">
    <property type="entry name" value="Peptidase_M42"/>
</dbReference>
<evidence type="ECO:0000256" key="2">
    <source>
        <dbReference type="ARBA" id="ARBA00022438"/>
    </source>
</evidence>
<accession>A0A518BTP0</accession>
<dbReference type="PIRSF" id="PIRSF001123">
    <property type="entry name" value="PepA_GA"/>
    <property type="match status" value="1"/>
</dbReference>
<feature type="binding site" evidence="8">
    <location>
        <position position="235"/>
    </location>
    <ligand>
        <name>Zn(2+)</name>
        <dbReference type="ChEBI" id="CHEBI:29105"/>
        <label>2</label>
    </ligand>
</feature>
<evidence type="ECO:0000256" key="7">
    <source>
        <dbReference type="PIRSR" id="PIRSR001123-1"/>
    </source>
</evidence>